<dbReference type="InterPro" id="IPR001680">
    <property type="entry name" value="WD40_rpt"/>
</dbReference>
<dbReference type="SUPFAM" id="SSF50978">
    <property type="entry name" value="WD40 repeat-like"/>
    <property type="match status" value="1"/>
</dbReference>
<evidence type="ECO:0000256" key="1">
    <source>
        <dbReference type="ARBA" id="ARBA00004567"/>
    </source>
</evidence>
<dbReference type="Gene3D" id="2.130.10.10">
    <property type="entry name" value="YVTN repeat-like/Quinoprotein amine dehydrogenase"/>
    <property type="match status" value="1"/>
</dbReference>
<comment type="similarity">
    <text evidence="2">Belongs to the WD repeat SEC13 family.</text>
</comment>
<evidence type="ECO:0000256" key="4">
    <source>
        <dbReference type="ARBA" id="ARBA00022574"/>
    </source>
</evidence>
<dbReference type="InterPro" id="IPR037363">
    <property type="entry name" value="Sec13/Seh1_fam"/>
</dbReference>
<keyword evidence="7" id="KW-0653">Protein transport</keyword>
<sequence>MADGQQTFDSGHGDAIHDVQMDFYGKRMASASSDRLVKIFALVGESQQHVADLAGHEGPVWQVSWAHPKFGTLLASCSFDHRVIIWKEVQEGAWSQAYQTPDNLHTSSVNSVCWAPPELGLMLACGSSDSTISILSHQQDGSWHTTKIGTEEPAHAVGVTAVSWAPAVPPGALVSAQHPGEPVRRLASCGCDNLIKIWTYDPASGQWVMEGSPLAKHADWVRDVAWAPNLGLPMNTIASAGQDGKAYVWTEKPGGSWEAVLLRDFGVPVWRVSWSTTGNILAVSDANNTVTLWKEAVDGQWQCIG</sequence>
<reference evidence="13" key="1">
    <citation type="submission" date="2014-05" db="EMBL/GenBank/DDBJ databases">
        <title>The transcriptome of the halophilic microalga Tetraselmis sp. GSL018 isolated from the Great Salt Lake, Utah.</title>
        <authorList>
            <person name="Jinkerson R.E."/>
            <person name="D'Adamo S."/>
            <person name="Posewitz M.C."/>
        </authorList>
    </citation>
    <scope>NUCLEOTIDE SEQUENCE</scope>
    <source>
        <strain evidence="13">GSL018</strain>
    </source>
</reference>
<organism evidence="13">
    <name type="scientific">Tetraselmis sp. GSL018</name>
    <dbReference type="NCBI Taxonomy" id="582737"/>
    <lineage>
        <taxon>Eukaryota</taxon>
        <taxon>Viridiplantae</taxon>
        <taxon>Chlorophyta</taxon>
        <taxon>core chlorophytes</taxon>
        <taxon>Chlorodendrophyceae</taxon>
        <taxon>Chlorodendrales</taxon>
        <taxon>Chlorodendraceae</taxon>
        <taxon>Tetraselmis</taxon>
    </lineage>
</organism>
<keyword evidence="5" id="KW-0677">Repeat</keyword>
<keyword evidence="9" id="KW-0906">Nuclear pore complex</keyword>
<evidence type="ECO:0000256" key="7">
    <source>
        <dbReference type="ARBA" id="ARBA00022927"/>
    </source>
</evidence>
<evidence type="ECO:0000259" key="12">
    <source>
        <dbReference type="Pfam" id="PF12894"/>
    </source>
</evidence>
<dbReference type="GO" id="GO:0006606">
    <property type="term" value="P:protein import into nucleus"/>
    <property type="evidence" value="ECO:0007669"/>
    <property type="project" value="TreeGrafter"/>
</dbReference>
<gene>
    <name evidence="13" type="primary">SEC13</name>
    <name evidence="13" type="ORF">TSPGSL018_12129</name>
</gene>
<keyword evidence="8" id="KW-0811">Translocation</keyword>
<keyword evidence="4 11" id="KW-0853">WD repeat</keyword>
<evidence type="ECO:0000256" key="10">
    <source>
        <dbReference type="ARBA" id="ARBA00023242"/>
    </source>
</evidence>
<keyword evidence="6" id="KW-0509">mRNA transport</keyword>
<dbReference type="SMART" id="SM00320">
    <property type="entry name" value="WD40"/>
    <property type="match status" value="6"/>
</dbReference>
<evidence type="ECO:0000256" key="5">
    <source>
        <dbReference type="ARBA" id="ARBA00022737"/>
    </source>
</evidence>
<dbReference type="GO" id="GO:0031080">
    <property type="term" value="C:nuclear pore outer ring"/>
    <property type="evidence" value="ECO:0007669"/>
    <property type="project" value="TreeGrafter"/>
</dbReference>
<dbReference type="PANTHER" id="PTHR11024">
    <property type="entry name" value="NUCLEAR PORE COMPLEX PROTEIN SEC13 / SEH1 FAMILY MEMBER"/>
    <property type="match status" value="1"/>
</dbReference>
<evidence type="ECO:0000256" key="2">
    <source>
        <dbReference type="ARBA" id="ARBA00010102"/>
    </source>
</evidence>
<proteinExistence type="inferred from homology"/>
<dbReference type="GO" id="GO:0051028">
    <property type="term" value="P:mRNA transport"/>
    <property type="evidence" value="ECO:0007669"/>
    <property type="project" value="UniProtKB-KW"/>
</dbReference>
<evidence type="ECO:0000256" key="11">
    <source>
        <dbReference type="PROSITE-ProRule" id="PRU00221"/>
    </source>
</evidence>
<dbReference type="Pfam" id="PF00400">
    <property type="entry name" value="WD40"/>
    <property type="match status" value="4"/>
</dbReference>
<comment type="subcellular location">
    <subcellularLocation>
        <location evidence="1">Nucleus</location>
        <location evidence="1">Nuclear pore complex</location>
    </subcellularLocation>
</comment>
<feature type="repeat" description="WD" evidence="11">
    <location>
        <begin position="214"/>
        <end position="249"/>
    </location>
</feature>
<evidence type="ECO:0000256" key="9">
    <source>
        <dbReference type="ARBA" id="ARBA00023132"/>
    </source>
</evidence>
<dbReference type="GO" id="GO:0090114">
    <property type="term" value="P:COPII-coated vesicle budding"/>
    <property type="evidence" value="ECO:0007669"/>
    <property type="project" value="TreeGrafter"/>
</dbReference>
<name>A0A061R8R0_9CHLO</name>
<feature type="repeat" description="WD" evidence="11">
    <location>
        <begin position="53"/>
        <end position="87"/>
    </location>
</feature>
<dbReference type="PROSITE" id="PS50082">
    <property type="entry name" value="WD_REPEATS_2"/>
    <property type="match status" value="2"/>
</dbReference>
<dbReference type="EMBL" id="GBEZ01019514">
    <property type="protein sequence ID" value="JAC67055.1"/>
    <property type="molecule type" value="Transcribed_RNA"/>
</dbReference>
<keyword evidence="3" id="KW-0813">Transport</keyword>
<accession>A0A061R8R0</accession>
<evidence type="ECO:0000256" key="8">
    <source>
        <dbReference type="ARBA" id="ARBA00023010"/>
    </source>
</evidence>
<evidence type="ECO:0000256" key="3">
    <source>
        <dbReference type="ARBA" id="ARBA00022448"/>
    </source>
</evidence>
<dbReference type="Pfam" id="PF12894">
    <property type="entry name" value="ANAPC4_WD40"/>
    <property type="match status" value="1"/>
</dbReference>
<evidence type="ECO:0000256" key="6">
    <source>
        <dbReference type="ARBA" id="ARBA00022816"/>
    </source>
</evidence>
<dbReference type="GO" id="GO:0005198">
    <property type="term" value="F:structural molecule activity"/>
    <property type="evidence" value="ECO:0007669"/>
    <property type="project" value="InterPro"/>
</dbReference>
<dbReference type="GO" id="GO:0030127">
    <property type="term" value="C:COPII vesicle coat"/>
    <property type="evidence" value="ECO:0007669"/>
    <property type="project" value="TreeGrafter"/>
</dbReference>
<protein>
    <submittedName>
        <fullName evidence="13">Protein transport protein SEC13</fullName>
    </submittedName>
</protein>
<dbReference type="InterPro" id="IPR036322">
    <property type="entry name" value="WD40_repeat_dom_sf"/>
</dbReference>
<dbReference type="InterPro" id="IPR015943">
    <property type="entry name" value="WD40/YVTN_repeat-like_dom_sf"/>
</dbReference>
<dbReference type="InterPro" id="IPR024977">
    <property type="entry name" value="Apc4-like_WD40_dom"/>
</dbReference>
<evidence type="ECO:0000313" key="13">
    <source>
        <dbReference type="EMBL" id="JAC67055.1"/>
    </source>
</evidence>
<dbReference type="PANTHER" id="PTHR11024:SF2">
    <property type="entry name" value="PROTEIN SEC13 HOMOLOG"/>
    <property type="match status" value="1"/>
</dbReference>
<keyword evidence="10" id="KW-0539">Nucleus</keyword>
<dbReference type="AlphaFoldDB" id="A0A061R8R0"/>
<feature type="domain" description="Anaphase-promoting complex subunit 4-like WD40" evidence="12">
    <location>
        <begin position="93"/>
        <end position="165"/>
    </location>
</feature>